<dbReference type="PRINTS" id="PR00083">
    <property type="entry name" value="HOLDHDRGNASE"/>
</dbReference>
<feature type="binding site" evidence="10 14">
    <location>
        <position position="264"/>
    </location>
    <ligand>
        <name>substrate</name>
    </ligand>
</feature>
<dbReference type="PANTHER" id="PTHR21256:SF2">
    <property type="entry name" value="HISTIDINE BIOSYNTHESIS TRIFUNCTIONAL PROTEIN"/>
    <property type="match status" value="1"/>
</dbReference>
<proteinExistence type="inferred from homology"/>
<feature type="binding site" evidence="10 15">
    <location>
        <position position="362"/>
    </location>
    <ligand>
        <name>Zn(2+)</name>
        <dbReference type="ChEBI" id="CHEBI:29105"/>
    </ligand>
</feature>
<evidence type="ECO:0000256" key="14">
    <source>
        <dbReference type="PIRSR" id="PIRSR000099-3"/>
    </source>
</evidence>
<dbReference type="CDD" id="cd06572">
    <property type="entry name" value="Histidinol_dh"/>
    <property type="match status" value="1"/>
</dbReference>
<dbReference type="GO" id="GO:0004399">
    <property type="term" value="F:histidinol dehydrogenase activity"/>
    <property type="evidence" value="ECO:0007669"/>
    <property type="project" value="UniProtKB-UniRule"/>
</dbReference>
<evidence type="ECO:0000256" key="9">
    <source>
        <dbReference type="ARBA" id="ARBA00049489"/>
    </source>
</evidence>
<dbReference type="AlphaFoldDB" id="A0A160SYF6"/>
<evidence type="ECO:0000256" key="5">
    <source>
        <dbReference type="ARBA" id="ARBA00012965"/>
    </source>
</evidence>
<evidence type="ECO:0000256" key="13">
    <source>
        <dbReference type="PIRSR" id="PIRSR000099-2"/>
    </source>
</evidence>
<feature type="active site" description="Proton acceptor" evidence="10 12">
    <location>
        <position position="329"/>
    </location>
</feature>
<evidence type="ECO:0000256" key="16">
    <source>
        <dbReference type="RuleBase" id="RU004175"/>
    </source>
</evidence>
<feature type="binding site" evidence="10 14">
    <location>
        <position position="416"/>
    </location>
    <ligand>
        <name>substrate</name>
    </ligand>
</feature>
<evidence type="ECO:0000256" key="8">
    <source>
        <dbReference type="ARBA" id="ARBA00023002"/>
    </source>
</evidence>
<dbReference type="HAMAP" id="MF_01024">
    <property type="entry name" value="HisD"/>
    <property type="match status" value="1"/>
</dbReference>
<keyword evidence="10 11" id="KW-0028">Amino-acid biosynthesis</keyword>
<keyword evidence="7 10" id="KW-0862">Zinc</keyword>
<dbReference type="Pfam" id="PF00815">
    <property type="entry name" value="Histidinol_dh"/>
    <property type="match status" value="1"/>
</dbReference>
<gene>
    <name evidence="10 17" type="primary">hisD</name>
    <name evidence="17" type="ORF">BTSPAZIEG_0068</name>
</gene>
<organism evidence="17 18">
    <name type="scientific">Buchnera aphidicola subsp. Tuberolachnus salignus</name>
    <dbReference type="NCBI Taxonomy" id="98804"/>
    <lineage>
        <taxon>Bacteria</taxon>
        <taxon>Pseudomonadati</taxon>
        <taxon>Pseudomonadota</taxon>
        <taxon>Gammaproteobacteria</taxon>
        <taxon>Enterobacterales</taxon>
        <taxon>Erwiniaceae</taxon>
        <taxon>Buchnera</taxon>
    </lineage>
</organism>
<protein>
    <recommendedName>
        <fullName evidence="5 10">Histidinol dehydrogenase</fullName>
        <shortName evidence="10 11">HDH</shortName>
        <ecNumber evidence="5 10">1.1.1.23</ecNumber>
    </recommendedName>
</protein>
<feature type="binding site" evidence="10 15">
    <location>
        <position position="421"/>
    </location>
    <ligand>
        <name>Zn(2+)</name>
        <dbReference type="ChEBI" id="CHEBI:29105"/>
    </ligand>
</feature>
<dbReference type="PANTHER" id="PTHR21256">
    <property type="entry name" value="HISTIDINOL DEHYDROGENASE HDH"/>
    <property type="match status" value="1"/>
</dbReference>
<evidence type="ECO:0000256" key="12">
    <source>
        <dbReference type="PIRSR" id="PIRSR000099-1"/>
    </source>
</evidence>
<keyword evidence="8 10" id="KW-0560">Oxidoreductase</keyword>
<evidence type="ECO:0000256" key="15">
    <source>
        <dbReference type="PIRSR" id="PIRSR000099-4"/>
    </source>
</evidence>
<keyword evidence="10 11" id="KW-0368">Histidine biosynthesis</keyword>
<feature type="binding site" evidence="10 14">
    <location>
        <position position="261"/>
    </location>
    <ligand>
        <name>substrate</name>
    </ligand>
</feature>
<dbReference type="UniPathway" id="UPA00031">
    <property type="reaction ID" value="UER00014"/>
</dbReference>
<comment type="similarity">
    <text evidence="3 10 11 16">Belongs to the histidinol dehydrogenase family.</text>
</comment>
<comment type="cofactor">
    <cofactor evidence="10 15">
        <name>Zn(2+)</name>
        <dbReference type="ChEBI" id="CHEBI:29105"/>
    </cofactor>
    <text evidence="10 15">Binds 1 zinc ion per subunit.</text>
</comment>
<keyword evidence="10 11" id="KW-0520">NAD</keyword>
<evidence type="ECO:0000256" key="6">
    <source>
        <dbReference type="ARBA" id="ARBA00022723"/>
    </source>
</evidence>
<evidence type="ECO:0000256" key="2">
    <source>
        <dbReference type="ARBA" id="ARBA00004940"/>
    </source>
</evidence>
<name>A0A160SYF6_BUCTT</name>
<dbReference type="InterPro" id="IPR022695">
    <property type="entry name" value="Histidinol_DH_monofunct"/>
</dbReference>
<dbReference type="InterPro" id="IPR001692">
    <property type="entry name" value="Histidinol_DH_CS"/>
</dbReference>
<feature type="binding site" evidence="10 14">
    <location>
        <position position="239"/>
    </location>
    <ligand>
        <name>substrate</name>
    </ligand>
</feature>
<dbReference type="GO" id="GO:0000105">
    <property type="term" value="P:L-histidine biosynthetic process"/>
    <property type="evidence" value="ECO:0007669"/>
    <property type="project" value="UniProtKB-UniRule"/>
</dbReference>
<feature type="binding site" evidence="10 14">
    <location>
        <position position="421"/>
    </location>
    <ligand>
        <name>substrate</name>
    </ligand>
</feature>
<dbReference type="GO" id="GO:0051287">
    <property type="term" value="F:NAD binding"/>
    <property type="evidence" value="ECO:0007669"/>
    <property type="project" value="InterPro"/>
</dbReference>
<feature type="binding site" evidence="10 15">
    <location>
        <position position="261"/>
    </location>
    <ligand>
        <name>Zn(2+)</name>
        <dbReference type="ChEBI" id="CHEBI:29105"/>
    </ligand>
</feature>
<dbReference type="NCBIfam" id="TIGR00069">
    <property type="entry name" value="hisD"/>
    <property type="match status" value="1"/>
</dbReference>
<accession>A0A160SYF6</accession>
<evidence type="ECO:0000313" key="18">
    <source>
        <dbReference type="Proteomes" id="UP000243633"/>
    </source>
</evidence>
<dbReference type="PROSITE" id="PS00611">
    <property type="entry name" value="HISOL_DEHYDROGENASE"/>
    <property type="match status" value="1"/>
</dbReference>
<comment type="subunit">
    <text evidence="4 10">Homodimer.</text>
</comment>
<feature type="binding site" evidence="10 13">
    <location>
        <position position="132"/>
    </location>
    <ligand>
        <name>NAD(+)</name>
        <dbReference type="ChEBI" id="CHEBI:57540"/>
    </ligand>
</feature>
<keyword evidence="18" id="KW-1185">Reference proteome</keyword>
<dbReference type="PIRSF" id="PIRSF000099">
    <property type="entry name" value="Histidinol_dh"/>
    <property type="match status" value="1"/>
</dbReference>
<comment type="pathway">
    <text evidence="2 10 11">Amino-acid biosynthesis; L-histidine biosynthesis; L-histidine from 5-phospho-alpha-D-ribose 1-diphosphate: step 9/9.</text>
</comment>
<feature type="binding site" evidence="10 15">
    <location>
        <position position="264"/>
    </location>
    <ligand>
        <name>Zn(2+)</name>
        <dbReference type="ChEBI" id="CHEBI:29105"/>
    </ligand>
</feature>
<dbReference type="Gene3D" id="1.20.5.1300">
    <property type="match status" value="1"/>
</dbReference>
<feature type="binding site" evidence="10 13">
    <location>
        <position position="190"/>
    </location>
    <ligand>
        <name>NAD(+)</name>
        <dbReference type="ChEBI" id="CHEBI:57540"/>
    </ligand>
</feature>
<evidence type="ECO:0000313" key="17">
    <source>
        <dbReference type="EMBL" id="CUR53051.1"/>
    </source>
</evidence>
<reference evidence="18" key="1">
    <citation type="submission" date="2015-10" db="EMBL/GenBank/DDBJ databases">
        <authorList>
            <person name="Manzano-Marin A."/>
            <person name="Manzano-Marin A."/>
        </authorList>
    </citation>
    <scope>NUCLEOTIDE SEQUENCE [LARGE SCALE GENOMIC DNA]</scope>
    <source>
        <strain evidence="18">BTs</strain>
    </source>
</reference>
<comment type="function">
    <text evidence="1 10 11">Catalyzes the sequential NAD-dependent oxidations of L-histidinol to L-histidinaldehyde and then to L-histidine.</text>
</comment>
<dbReference type="GO" id="GO:0008270">
    <property type="term" value="F:zinc ion binding"/>
    <property type="evidence" value="ECO:0007669"/>
    <property type="project" value="UniProtKB-UniRule"/>
</dbReference>
<feature type="binding site" evidence="10 13">
    <location>
        <position position="213"/>
    </location>
    <ligand>
        <name>NAD(+)</name>
        <dbReference type="ChEBI" id="CHEBI:57540"/>
    </ligand>
</feature>
<dbReference type="EMBL" id="LN890285">
    <property type="protein sequence ID" value="CUR53051.1"/>
    <property type="molecule type" value="Genomic_DNA"/>
</dbReference>
<sequence length="432" mass="48404">MNKLLNTIMIWESLSQNKKKKILERPILSQQKNLKKNVSKILKDVLENGDFALKKYTKKFDNVQLKNFYVSKDKLENFTQKIDSKLKQSILLSKKNLEIFHQAQKQKDIDVITYPGVRCQRITLPIQSVGLYVPGNKFPLISTALMLSVPAILSGCSDITICTPPPVSAEILYIAKICKIKKILQLGGAQGIAALAFGTTSIQKVNKIFGPGNMYVTEAKLQVSQKISGVSIDMLAGPTEVLIIADEFSNVSYIASDLLAQSEHDKNSQFFLLTPSLKIAELIQLEIIQQFEKLENKKNIKKVFTHSYIILTKNLFECFKISNQYSPEHLILHIKNSRDWIPEIKNAGSVFLGSWTPEAAGDYVTGANHVLPTYGSSKTYSSLGLSDFQKHIIIQEIQKNSLNELSSYITTLSNLEGMEAHTHSVNIRTLLA</sequence>
<evidence type="ECO:0000256" key="1">
    <source>
        <dbReference type="ARBA" id="ARBA00003850"/>
    </source>
</evidence>
<dbReference type="OrthoDB" id="9805269at2"/>
<evidence type="ECO:0000256" key="11">
    <source>
        <dbReference type="PIRNR" id="PIRNR000099"/>
    </source>
</evidence>
<dbReference type="STRING" id="98804.BTSPAZIEG_0068"/>
<feature type="binding site" evidence="10 14">
    <location>
        <position position="329"/>
    </location>
    <ligand>
        <name>substrate</name>
    </ligand>
</feature>
<dbReference type="GO" id="GO:0005829">
    <property type="term" value="C:cytosol"/>
    <property type="evidence" value="ECO:0007669"/>
    <property type="project" value="TreeGrafter"/>
</dbReference>
<dbReference type="FunFam" id="3.40.50.1980:FF:000001">
    <property type="entry name" value="Histidinol dehydrogenase"/>
    <property type="match status" value="1"/>
</dbReference>
<evidence type="ECO:0000256" key="10">
    <source>
        <dbReference type="HAMAP-Rule" id="MF_01024"/>
    </source>
</evidence>
<evidence type="ECO:0000256" key="7">
    <source>
        <dbReference type="ARBA" id="ARBA00022833"/>
    </source>
</evidence>
<dbReference type="Gene3D" id="3.40.50.1980">
    <property type="entry name" value="Nitrogenase molybdenum iron protein domain"/>
    <property type="match status" value="2"/>
</dbReference>
<dbReference type="RefSeq" id="WP_075472348.1">
    <property type="nucleotide sequence ID" value="NZ_LN890285.1"/>
</dbReference>
<evidence type="ECO:0000256" key="3">
    <source>
        <dbReference type="ARBA" id="ARBA00010178"/>
    </source>
</evidence>
<dbReference type="PATRIC" id="fig|98804.3.peg.60"/>
<evidence type="ECO:0000256" key="4">
    <source>
        <dbReference type="ARBA" id="ARBA00011738"/>
    </source>
</evidence>
<dbReference type="InterPro" id="IPR016161">
    <property type="entry name" value="Ald_DH/histidinol_DH"/>
</dbReference>
<comment type="catalytic activity">
    <reaction evidence="9 10 11">
        <text>L-histidinol + 2 NAD(+) + H2O = L-histidine + 2 NADH + 3 H(+)</text>
        <dbReference type="Rhea" id="RHEA:20641"/>
        <dbReference type="ChEBI" id="CHEBI:15377"/>
        <dbReference type="ChEBI" id="CHEBI:15378"/>
        <dbReference type="ChEBI" id="CHEBI:57540"/>
        <dbReference type="ChEBI" id="CHEBI:57595"/>
        <dbReference type="ChEBI" id="CHEBI:57699"/>
        <dbReference type="ChEBI" id="CHEBI:57945"/>
        <dbReference type="EC" id="1.1.1.23"/>
    </reaction>
</comment>
<dbReference type="InterPro" id="IPR012131">
    <property type="entry name" value="Hstdl_DH"/>
</dbReference>
<feature type="active site" description="Proton acceptor" evidence="10 12">
    <location>
        <position position="328"/>
    </location>
</feature>
<feature type="binding site" evidence="10 14">
    <location>
        <position position="362"/>
    </location>
    <ligand>
        <name>substrate</name>
    </ligand>
</feature>
<dbReference type="SUPFAM" id="SSF53720">
    <property type="entry name" value="ALDH-like"/>
    <property type="match status" value="1"/>
</dbReference>
<keyword evidence="6 10" id="KW-0479">Metal-binding</keyword>
<dbReference type="EC" id="1.1.1.23" evidence="5 10"/>
<dbReference type="Proteomes" id="UP000243633">
    <property type="component" value="Chromosome 1"/>
</dbReference>